<keyword evidence="1" id="KW-0472">Membrane</keyword>
<protein>
    <submittedName>
        <fullName evidence="2">M50 family metallopeptidase</fullName>
    </submittedName>
</protein>
<proteinExistence type="predicted"/>
<dbReference type="RefSeq" id="WP_158039656.1">
    <property type="nucleotide sequence ID" value="NZ_JACCFV010000001.1"/>
</dbReference>
<feature type="transmembrane region" description="Helical" evidence="1">
    <location>
        <begin position="93"/>
        <end position="111"/>
    </location>
</feature>
<dbReference type="AlphaFoldDB" id="A0A7J5C250"/>
<evidence type="ECO:0000313" key="3">
    <source>
        <dbReference type="Proteomes" id="UP000467240"/>
    </source>
</evidence>
<feature type="transmembrane region" description="Helical" evidence="1">
    <location>
        <begin position="139"/>
        <end position="157"/>
    </location>
</feature>
<feature type="transmembrane region" description="Helical" evidence="1">
    <location>
        <begin position="117"/>
        <end position="134"/>
    </location>
</feature>
<sequence length="244" mass="25329">MDVLDLLLSRLAPASDVAIPPLALFGALAVGALLVLVGPVWKVVRLCVTLVHELGHAIVGVLVGRRFTGFVVRGDMSGHAVTSGKPTGFGRALSVWAGYPAPAILGAALAFAASRGWAAPVVFGVGVVLLLVLVRVRSLLTGVVVVVALASTAALWWWRDDTVQTTVLIALAVVLVVGAWRHLAAVRADRGSGSDPAVLAKLTRVPKGFWNTSFALVCLVATVVVVLVLWPDGSSVLDLVPFAS</sequence>
<keyword evidence="3" id="KW-1185">Reference proteome</keyword>
<keyword evidence="1" id="KW-1133">Transmembrane helix</keyword>
<name>A0A7J5C250_9MICO</name>
<keyword evidence="1" id="KW-0812">Transmembrane</keyword>
<evidence type="ECO:0000313" key="2">
    <source>
        <dbReference type="EMBL" id="KAB1660160.1"/>
    </source>
</evidence>
<accession>A0A7J5C250</accession>
<dbReference type="EMBL" id="WBJZ01000004">
    <property type="protein sequence ID" value="KAB1660160.1"/>
    <property type="molecule type" value="Genomic_DNA"/>
</dbReference>
<gene>
    <name evidence="2" type="ORF">F8O01_04355</name>
</gene>
<comment type="caution">
    <text evidence="2">The sequence shown here is derived from an EMBL/GenBank/DDBJ whole genome shotgun (WGS) entry which is preliminary data.</text>
</comment>
<evidence type="ECO:0000256" key="1">
    <source>
        <dbReference type="SAM" id="Phobius"/>
    </source>
</evidence>
<feature type="transmembrane region" description="Helical" evidence="1">
    <location>
        <begin position="20"/>
        <end position="41"/>
    </location>
</feature>
<reference evidence="2 3" key="1">
    <citation type="submission" date="2019-09" db="EMBL/GenBank/DDBJ databases">
        <title>Phylogeny of genus Pseudoclavibacter and closely related genus.</title>
        <authorList>
            <person name="Li Y."/>
        </authorList>
    </citation>
    <scope>NUCLEOTIDE SEQUENCE [LARGE SCALE GENOMIC DNA]</scope>
    <source>
        <strain evidence="2 3">DSM 23821</strain>
    </source>
</reference>
<feature type="transmembrane region" description="Helical" evidence="1">
    <location>
        <begin position="209"/>
        <end position="230"/>
    </location>
</feature>
<organism evidence="2 3">
    <name type="scientific">Pseudoclavibacter chungangensis</name>
    <dbReference type="NCBI Taxonomy" id="587635"/>
    <lineage>
        <taxon>Bacteria</taxon>
        <taxon>Bacillati</taxon>
        <taxon>Actinomycetota</taxon>
        <taxon>Actinomycetes</taxon>
        <taxon>Micrococcales</taxon>
        <taxon>Microbacteriaceae</taxon>
        <taxon>Pseudoclavibacter</taxon>
    </lineage>
</organism>
<dbReference type="Proteomes" id="UP000467240">
    <property type="component" value="Unassembled WGS sequence"/>
</dbReference>
<dbReference type="Pfam" id="PF13398">
    <property type="entry name" value="Peptidase_M50B"/>
    <property type="match status" value="1"/>
</dbReference>
<dbReference type="InterPro" id="IPR049500">
    <property type="entry name" value="Peptidase_M50B-like"/>
</dbReference>
<dbReference type="OrthoDB" id="5184455at2"/>
<feature type="transmembrane region" description="Helical" evidence="1">
    <location>
        <begin position="163"/>
        <end position="180"/>
    </location>
</feature>